<evidence type="ECO:0000256" key="9">
    <source>
        <dbReference type="ARBA" id="ARBA00032873"/>
    </source>
</evidence>
<dbReference type="PANTHER" id="PTHR12001:SF44">
    <property type="entry name" value="GERANYLGERANYL PYROPHOSPHATE SYNTHASE"/>
    <property type="match status" value="1"/>
</dbReference>
<dbReference type="InterPro" id="IPR008949">
    <property type="entry name" value="Isoprenoid_synthase_dom_sf"/>
</dbReference>
<evidence type="ECO:0000256" key="4">
    <source>
        <dbReference type="ARBA" id="ARBA00022842"/>
    </source>
</evidence>
<dbReference type="HOGENOM" id="CLU_014015_6_0_1"/>
<evidence type="ECO:0000256" key="8">
    <source>
        <dbReference type="ARBA" id="ARBA00032448"/>
    </source>
</evidence>
<comment type="similarity">
    <text evidence="2 11">Belongs to the FPP/GGPP synthase family.</text>
</comment>
<evidence type="ECO:0000313" key="13">
    <source>
        <dbReference type="Proteomes" id="UP000027222"/>
    </source>
</evidence>
<dbReference type="GO" id="GO:0008299">
    <property type="term" value="P:isoprenoid biosynthetic process"/>
    <property type="evidence" value="ECO:0007669"/>
    <property type="project" value="InterPro"/>
</dbReference>
<keyword evidence="13" id="KW-1185">Reference proteome</keyword>
<evidence type="ECO:0000256" key="7">
    <source>
        <dbReference type="ARBA" id="ARBA00032424"/>
    </source>
</evidence>
<protein>
    <recommendedName>
        <fullName evidence="9">(2E,6E)-farnesyl diphosphate synthase</fullName>
    </recommendedName>
    <alternativeName>
        <fullName evidence="8">Dimethylallyltranstransferase</fullName>
    </alternativeName>
    <alternativeName>
        <fullName evidence="7">Farnesyl diphosphate synthase</fullName>
    </alternativeName>
    <alternativeName>
        <fullName evidence="5">Farnesyltranstransferase</fullName>
    </alternativeName>
    <alternativeName>
        <fullName evidence="10">Geranylgeranyl diphosphate synthase</fullName>
    </alternativeName>
    <alternativeName>
        <fullName evidence="6">Geranyltranstransferase</fullName>
    </alternativeName>
</protein>
<evidence type="ECO:0000256" key="6">
    <source>
        <dbReference type="ARBA" id="ARBA00032380"/>
    </source>
</evidence>
<evidence type="ECO:0000256" key="5">
    <source>
        <dbReference type="ARBA" id="ARBA00032052"/>
    </source>
</evidence>
<dbReference type="InterPro" id="IPR033749">
    <property type="entry name" value="Polyprenyl_synt_CS"/>
</dbReference>
<dbReference type="PANTHER" id="PTHR12001">
    <property type="entry name" value="GERANYLGERANYL PYROPHOSPHATE SYNTHASE"/>
    <property type="match status" value="1"/>
</dbReference>
<keyword evidence="11" id="KW-0808">Transferase</keyword>
<dbReference type="InterPro" id="IPR000092">
    <property type="entry name" value="Polyprenyl_synt"/>
</dbReference>
<keyword evidence="4" id="KW-0460">Magnesium</keyword>
<evidence type="ECO:0000256" key="11">
    <source>
        <dbReference type="RuleBase" id="RU004466"/>
    </source>
</evidence>
<dbReference type="Gene3D" id="1.10.600.10">
    <property type="entry name" value="Farnesyl Diphosphate Synthase"/>
    <property type="match status" value="1"/>
</dbReference>
<accession>A0A067SKI6</accession>
<dbReference type="OrthoDB" id="6921389at2759"/>
<dbReference type="GO" id="GO:0046872">
    <property type="term" value="F:metal ion binding"/>
    <property type="evidence" value="ECO:0007669"/>
    <property type="project" value="UniProtKB-KW"/>
</dbReference>
<dbReference type="CDD" id="cd00685">
    <property type="entry name" value="Trans_IPPS_HT"/>
    <property type="match status" value="1"/>
</dbReference>
<dbReference type="SUPFAM" id="SSF48576">
    <property type="entry name" value="Terpenoid synthases"/>
    <property type="match status" value="1"/>
</dbReference>
<dbReference type="Proteomes" id="UP000027222">
    <property type="component" value="Unassembled WGS sequence"/>
</dbReference>
<name>A0A067SKI6_GALM3</name>
<dbReference type="STRING" id="685588.A0A067SKI6"/>
<comment type="cofactor">
    <cofactor evidence="1">
        <name>Mg(2+)</name>
        <dbReference type="ChEBI" id="CHEBI:18420"/>
    </cofactor>
</comment>
<dbReference type="Pfam" id="PF00348">
    <property type="entry name" value="polyprenyl_synt"/>
    <property type="match status" value="1"/>
</dbReference>
<sequence length="319" mass="35955">MSVYNNLLDTLSKEPVWSQEQDQAILEPFKYSSASPGKDIRRKLVEAFNDWLEVPRDKLEVIANAVNMFHAASLMVDDIEDNSQLRRGHPVAHKIYGIPQTINTANYVYFMAYRELLTIRAGTTLTPPQSLEALATAELLSLHRGQGLDILWRDSLHCPSEEEYIAMVNNKTGGLLRLAIKLMMACCTRNIGRDYIPLVNLFGVFFQIRDDFLNLQSSEYTCKKGFAEDLSEGKFSFPIIHGIQTDKANRQVLNILQKRPTTPTLKIHAIDYLRDCTKSFDYTLSVLTVLEAQTRAEIGRLGGNEGLEAIMDALHVGTS</sequence>
<dbReference type="AlphaFoldDB" id="A0A067SKI6"/>
<dbReference type="GO" id="GO:0004659">
    <property type="term" value="F:prenyltransferase activity"/>
    <property type="evidence" value="ECO:0007669"/>
    <property type="project" value="InterPro"/>
</dbReference>
<evidence type="ECO:0000256" key="10">
    <source>
        <dbReference type="ARBA" id="ARBA00033096"/>
    </source>
</evidence>
<reference evidence="13" key="1">
    <citation type="journal article" date="2014" name="Proc. Natl. Acad. Sci. U.S.A.">
        <title>Extensive sampling of basidiomycete genomes demonstrates inadequacy of the white-rot/brown-rot paradigm for wood decay fungi.</title>
        <authorList>
            <person name="Riley R."/>
            <person name="Salamov A.A."/>
            <person name="Brown D.W."/>
            <person name="Nagy L.G."/>
            <person name="Floudas D."/>
            <person name="Held B.W."/>
            <person name="Levasseur A."/>
            <person name="Lombard V."/>
            <person name="Morin E."/>
            <person name="Otillar R."/>
            <person name="Lindquist E.A."/>
            <person name="Sun H."/>
            <person name="LaButti K.M."/>
            <person name="Schmutz J."/>
            <person name="Jabbour D."/>
            <person name="Luo H."/>
            <person name="Baker S.E."/>
            <person name="Pisabarro A.G."/>
            <person name="Walton J.D."/>
            <person name="Blanchette R.A."/>
            <person name="Henrissat B."/>
            <person name="Martin F."/>
            <person name="Cullen D."/>
            <person name="Hibbett D.S."/>
            <person name="Grigoriev I.V."/>
        </authorList>
    </citation>
    <scope>NUCLEOTIDE SEQUENCE [LARGE SCALE GENOMIC DNA]</scope>
    <source>
        <strain evidence="13">CBS 339.88</strain>
    </source>
</reference>
<evidence type="ECO:0000313" key="12">
    <source>
        <dbReference type="EMBL" id="KDR70517.1"/>
    </source>
</evidence>
<evidence type="ECO:0000256" key="1">
    <source>
        <dbReference type="ARBA" id="ARBA00001946"/>
    </source>
</evidence>
<evidence type="ECO:0000256" key="3">
    <source>
        <dbReference type="ARBA" id="ARBA00022723"/>
    </source>
</evidence>
<proteinExistence type="inferred from homology"/>
<dbReference type="PROSITE" id="PS00723">
    <property type="entry name" value="POLYPRENYL_SYNTHASE_1"/>
    <property type="match status" value="1"/>
</dbReference>
<dbReference type="PROSITE" id="PS00444">
    <property type="entry name" value="POLYPRENYL_SYNTHASE_2"/>
    <property type="match status" value="1"/>
</dbReference>
<evidence type="ECO:0000256" key="2">
    <source>
        <dbReference type="ARBA" id="ARBA00006706"/>
    </source>
</evidence>
<dbReference type="SFLD" id="SFLDS00005">
    <property type="entry name" value="Isoprenoid_Synthase_Type_I"/>
    <property type="match status" value="1"/>
</dbReference>
<dbReference type="EMBL" id="KL142397">
    <property type="protein sequence ID" value="KDR70517.1"/>
    <property type="molecule type" value="Genomic_DNA"/>
</dbReference>
<keyword evidence="3" id="KW-0479">Metal-binding</keyword>
<organism evidence="12 13">
    <name type="scientific">Galerina marginata (strain CBS 339.88)</name>
    <dbReference type="NCBI Taxonomy" id="685588"/>
    <lineage>
        <taxon>Eukaryota</taxon>
        <taxon>Fungi</taxon>
        <taxon>Dikarya</taxon>
        <taxon>Basidiomycota</taxon>
        <taxon>Agaricomycotina</taxon>
        <taxon>Agaricomycetes</taxon>
        <taxon>Agaricomycetidae</taxon>
        <taxon>Agaricales</taxon>
        <taxon>Agaricineae</taxon>
        <taxon>Strophariaceae</taxon>
        <taxon>Galerina</taxon>
    </lineage>
</organism>
<gene>
    <name evidence="12" type="ORF">GALMADRAFT_1350432</name>
</gene>